<comment type="caution">
    <text evidence="1">The sequence shown here is derived from an EMBL/GenBank/DDBJ whole genome shotgun (WGS) entry which is preliminary data.</text>
</comment>
<name>A0A7J7HXS5_CAMSI</name>
<accession>A0A7J7HXS5</accession>
<reference evidence="2" key="1">
    <citation type="journal article" date="2020" name="Nat. Commun.">
        <title>Genome assembly of wild tea tree DASZ reveals pedigree and selection history of tea varieties.</title>
        <authorList>
            <person name="Zhang W."/>
            <person name="Zhang Y."/>
            <person name="Qiu H."/>
            <person name="Guo Y."/>
            <person name="Wan H."/>
            <person name="Zhang X."/>
            <person name="Scossa F."/>
            <person name="Alseekh S."/>
            <person name="Zhang Q."/>
            <person name="Wang P."/>
            <person name="Xu L."/>
            <person name="Schmidt M.H."/>
            <person name="Jia X."/>
            <person name="Li D."/>
            <person name="Zhu A."/>
            <person name="Guo F."/>
            <person name="Chen W."/>
            <person name="Ni D."/>
            <person name="Usadel B."/>
            <person name="Fernie A.R."/>
            <person name="Wen W."/>
        </authorList>
    </citation>
    <scope>NUCLEOTIDE SEQUENCE [LARGE SCALE GENOMIC DNA]</scope>
    <source>
        <strain evidence="2">cv. G240</strain>
    </source>
</reference>
<gene>
    <name evidence="1" type="ORF">HYC85_004432</name>
</gene>
<reference evidence="1 2" key="2">
    <citation type="submission" date="2020-07" db="EMBL/GenBank/DDBJ databases">
        <title>Genome assembly of wild tea tree DASZ reveals pedigree and selection history of tea varieties.</title>
        <authorList>
            <person name="Zhang W."/>
        </authorList>
    </citation>
    <scope>NUCLEOTIDE SEQUENCE [LARGE SCALE GENOMIC DNA]</scope>
    <source>
        <strain evidence="2">cv. G240</strain>
        <tissue evidence="1">Leaf</tissue>
    </source>
</reference>
<dbReference type="Proteomes" id="UP000593564">
    <property type="component" value="Unassembled WGS sequence"/>
</dbReference>
<organism evidence="1 2">
    <name type="scientific">Camellia sinensis</name>
    <name type="common">Tea plant</name>
    <name type="synonym">Thea sinensis</name>
    <dbReference type="NCBI Taxonomy" id="4442"/>
    <lineage>
        <taxon>Eukaryota</taxon>
        <taxon>Viridiplantae</taxon>
        <taxon>Streptophyta</taxon>
        <taxon>Embryophyta</taxon>
        <taxon>Tracheophyta</taxon>
        <taxon>Spermatophyta</taxon>
        <taxon>Magnoliopsida</taxon>
        <taxon>eudicotyledons</taxon>
        <taxon>Gunneridae</taxon>
        <taxon>Pentapetalae</taxon>
        <taxon>asterids</taxon>
        <taxon>Ericales</taxon>
        <taxon>Theaceae</taxon>
        <taxon>Camellia</taxon>
    </lineage>
</organism>
<evidence type="ECO:0000313" key="2">
    <source>
        <dbReference type="Proteomes" id="UP000593564"/>
    </source>
</evidence>
<sequence>MALKSANGQMCRIPWNKLTSWTEKRFLSRNASSIRPERRSAALGSFFELERGPKRRKLADSRTHSSLSFNLLTWFLKTYFSDLVCSPCLEVGVSLWCYPSL</sequence>
<keyword evidence="2" id="KW-1185">Reference proteome</keyword>
<dbReference type="AlphaFoldDB" id="A0A7J7HXS5"/>
<evidence type="ECO:0000313" key="1">
    <source>
        <dbReference type="EMBL" id="KAF5957207.1"/>
    </source>
</evidence>
<protein>
    <submittedName>
        <fullName evidence="1">Uncharacterized protein</fullName>
    </submittedName>
</protein>
<dbReference type="EMBL" id="JACBKZ010000002">
    <property type="protein sequence ID" value="KAF5957207.1"/>
    <property type="molecule type" value="Genomic_DNA"/>
</dbReference>
<proteinExistence type="predicted"/>